<dbReference type="InterPro" id="IPR013563">
    <property type="entry name" value="Oligopep_ABC_C"/>
</dbReference>
<dbReference type="InterPro" id="IPR050319">
    <property type="entry name" value="ABC_transp_ATP-bind"/>
</dbReference>
<keyword evidence="3" id="KW-0547">Nucleotide-binding</keyword>
<keyword evidence="4 6" id="KW-0067">ATP-binding</keyword>
<gene>
    <name evidence="6" type="ORF">FB558_4994</name>
</gene>
<dbReference type="GO" id="GO:0055085">
    <property type="term" value="P:transmembrane transport"/>
    <property type="evidence" value="ECO:0007669"/>
    <property type="project" value="UniProtKB-ARBA"/>
</dbReference>
<dbReference type="Proteomes" id="UP000315677">
    <property type="component" value="Unassembled WGS sequence"/>
</dbReference>
<dbReference type="SUPFAM" id="SSF52540">
    <property type="entry name" value="P-loop containing nucleoside triphosphate hydrolases"/>
    <property type="match status" value="1"/>
</dbReference>
<evidence type="ECO:0000256" key="2">
    <source>
        <dbReference type="ARBA" id="ARBA00022448"/>
    </source>
</evidence>
<keyword evidence="2" id="KW-0813">Transport</keyword>
<comment type="caution">
    <text evidence="6">The sequence shown here is derived from an EMBL/GenBank/DDBJ whole genome shotgun (WGS) entry which is preliminary data.</text>
</comment>
<dbReference type="RefSeq" id="WP_142057300.1">
    <property type="nucleotide sequence ID" value="NZ_VFPA01000003.1"/>
</dbReference>
<evidence type="ECO:0000256" key="1">
    <source>
        <dbReference type="ARBA" id="ARBA00005417"/>
    </source>
</evidence>
<evidence type="ECO:0000313" key="6">
    <source>
        <dbReference type="EMBL" id="TQM09244.1"/>
    </source>
</evidence>
<dbReference type="SMART" id="SM00382">
    <property type="entry name" value="AAA"/>
    <property type="match status" value="1"/>
</dbReference>
<dbReference type="PROSITE" id="PS00211">
    <property type="entry name" value="ABC_TRANSPORTER_1"/>
    <property type="match status" value="1"/>
</dbReference>
<dbReference type="PANTHER" id="PTHR43776:SF7">
    <property type="entry name" value="D,D-DIPEPTIDE TRANSPORT ATP-BINDING PROTEIN DDPF-RELATED"/>
    <property type="match status" value="1"/>
</dbReference>
<accession>A0A543DIT4</accession>
<name>A0A543DIT4_9PSEU</name>
<dbReference type="FunFam" id="3.40.50.300:FF:000016">
    <property type="entry name" value="Oligopeptide ABC transporter ATP-binding component"/>
    <property type="match status" value="1"/>
</dbReference>
<keyword evidence="7" id="KW-1185">Reference proteome</keyword>
<dbReference type="InterPro" id="IPR003593">
    <property type="entry name" value="AAA+_ATPase"/>
</dbReference>
<dbReference type="OrthoDB" id="5170605at2"/>
<evidence type="ECO:0000259" key="5">
    <source>
        <dbReference type="PROSITE" id="PS50893"/>
    </source>
</evidence>
<dbReference type="PANTHER" id="PTHR43776">
    <property type="entry name" value="TRANSPORT ATP-BINDING PROTEIN"/>
    <property type="match status" value="1"/>
</dbReference>
<dbReference type="InterPro" id="IPR003439">
    <property type="entry name" value="ABC_transporter-like_ATP-bd"/>
</dbReference>
<dbReference type="CDD" id="cd03257">
    <property type="entry name" value="ABC_NikE_OppD_transporters"/>
    <property type="match status" value="1"/>
</dbReference>
<dbReference type="GO" id="GO:0016887">
    <property type="term" value="F:ATP hydrolysis activity"/>
    <property type="evidence" value="ECO:0007669"/>
    <property type="project" value="InterPro"/>
</dbReference>
<dbReference type="Pfam" id="PF00005">
    <property type="entry name" value="ABC_tran"/>
    <property type="match status" value="1"/>
</dbReference>
<proteinExistence type="inferred from homology"/>
<dbReference type="Pfam" id="PF08352">
    <property type="entry name" value="oligo_HPY"/>
    <property type="match status" value="1"/>
</dbReference>
<evidence type="ECO:0000256" key="4">
    <source>
        <dbReference type="ARBA" id="ARBA00022840"/>
    </source>
</evidence>
<evidence type="ECO:0000256" key="3">
    <source>
        <dbReference type="ARBA" id="ARBA00022741"/>
    </source>
</evidence>
<organism evidence="6 7">
    <name type="scientific">Pseudonocardia kunmingensis</name>
    <dbReference type="NCBI Taxonomy" id="630975"/>
    <lineage>
        <taxon>Bacteria</taxon>
        <taxon>Bacillati</taxon>
        <taxon>Actinomycetota</taxon>
        <taxon>Actinomycetes</taxon>
        <taxon>Pseudonocardiales</taxon>
        <taxon>Pseudonocardiaceae</taxon>
        <taxon>Pseudonocardia</taxon>
    </lineage>
</organism>
<dbReference type="GO" id="GO:0015833">
    <property type="term" value="P:peptide transport"/>
    <property type="evidence" value="ECO:0007669"/>
    <property type="project" value="InterPro"/>
</dbReference>
<dbReference type="NCBIfam" id="TIGR01727">
    <property type="entry name" value="oligo_HPY"/>
    <property type="match status" value="1"/>
</dbReference>
<sequence length="323" mass="34708">MLEATDLVKRFPVRDSDAVVHALNGVSLTLDAGETLGIVGESGCGKSTLAKVLVRLEDPTSGRVVLDGVDLTALRGRKLREQRRRIQMVFQDPYSSLDPRQSVGGALEEVLAVHRIGATARDRTRRVGELLDLVGLSQAFAQRLPHEMSGGQRQRVGIARALAVAPRVLLLDEPVSALDVSVRAEVMNLLVHLRAELQLAYVFISHDVAMVRQISDRVAVMYFGRVVEDGGWKDVLDHPLHPYTAGLRGAVPVPDPTLAQPLAATVVGEVPNPVSPPSGCPFHPRCPVAEDVCRADLPLLGEIRPGHRAACHVAAAASLPAIL</sequence>
<evidence type="ECO:0000313" key="7">
    <source>
        <dbReference type="Proteomes" id="UP000315677"/>
    </source>
</evidence>
<reference evidence="6 7" key="1">
    <citation type="submission" date="2019-06" db="EMBL/GenBank/DDBJ databases">
        <title>Sequencing the genomes of 1000 actinobacteria strains.</title>
        <authorList>
            <person name="Klenk H.-P."/>
        </authorList>
    </citation>
    <scope>NUCLEOTIDE SEQUENCE [LARGE SCALE GENOMIC DNA]</scope>
    <source>
        <strain evidence="6 7">DSM 45301</strain>
    </source>
</reference>
<dbReference type="InterPro" id="IPR017871">
    <property type="entry name" value="ABC_transporter-like_CS"/>
</dbReference>
<dbReference type="EMBL" id="VFPA01000003">
    <property type="protein sequence ID" value="TQM09244.1"/>
    <property type="molecule type" value="Genomic_DNA"/>
</dbReference>
<dbReference type="Gene3D" id="3.40.50.300">
    <property type="entry name" value="P-loop containing nucleotide triphosphate hydrolases"/>
    <property type="match status" value="1"/>
</dbReference>
<feature type="domain" description="ABC transporter" evidence="5">
    <location>
        <begin position="2"/>
        <end position="248"/>
    </location>
</feature>
<dbReference type="InterPro" id="IPR027417">
    <property type="entry name" value="P-loop_NTPase"/>
</dbReference>
<protein>
    <submittedName>
        <fullName evidence="6">Oligopeptide transport system ATP-binding protein</fullName>
    </submittedName>
</protein>
<comment type="similarity">
    <text evidence="1">Belongs to the ABC transporter superfamily.</text>
</comment>
<dbReference type="AlphaFoldDB" id="A0A543DIT4"/>
<dbReference type="GO" id="GO:0005524">
    <property type="term" value="F:ATP binding"/>
    <property type="evidence" value="ECO:0007669"/>
    <property type="project" value="UniProtKB-KW"/>
</dbReference>
<dbReference type="PROSITE" id="PS50893">
    <property type="entry name" value="ABC_TRANSPORTER_2"/>
    <property type="match status" value="1"/>
</dbReference>